<feature type="compositionally biased region" description="Gly residues" evidence="9">
    <location>
        <begin position="413"/>
        <end position="424"/>
    </location>
</feature>
<dbReference type="SUPFAM" id="SSF54928">
    <property type="entry name" value="RNA-binding domain, RBD"/>
    <property type="match status" value="2"/>
</dbReference>
<feature type="domain" description="RRM" evidence="10">
    <location>
        <begin position="153"/>
        <end position="229"/>
    </location>
</feature>
<dbReference type="GO" id="GO:0000785">
    <property type="term" value="C:chromatin"/>
    <property type="evidence" value="ECO:0007669"/>
    <property type="project" value="TreeGrafter"/>
</dbReference>
<protein>
    <submittedName>
        <fullName evidence="11">TAR DNA-binding protein 43</fullName>
    </submittedName>
</protein>
<evidence type="ECO:0000313" key="12">
    <source>
        <dbReference type="Proteomes" id="UP000031036"/>
    </source>
</evidence>
<keyword evidence="11" id="KW-0238">DNA-binding</keyword>
<accession>A0A0B2W0H4</accession>
<evidence type="ECO:0000256" key="5">
    <source>
        <dbReference type="ARBA" id="ARBA00023163"/>
    </source>
</evidence>
<keyword evidence="3" id="KW-0677">Repeat</keyword>
<dbReference type="GO" id="GO:0003723">
    <property type="term" value="F:RNA binding"/>
    <property type="evidence" value="ECO:0007669"/>
    <property type="project" value="UniProtKB-UniRule"/>
</dbReference>
<dbReference type="Pfam" id="PF00076">
    <property type="entry name" value="RRM_1"/>
    <property type="match status" value="1"/>
</dbReference>
<evidence type="ECO:0000256" key="8">
    <source>
        <dbReference type="PROSITE-ProRule" id="PRU00176"/>
    </source>
</evidence>
<gene>
    <name evidence="11" type="primary">tardbp</name>
    <name evidence="11" type="ORF">Tcan_03790</name>
</gene>
<dbReference type="GO" id="GO:0005654">
    <property type="term" value="C:nucleoplasm"/>
    <property type="evidence" value="ECO:0007669"/>
    <property type="project" value="TreeGrafter"/>
</dbReference>
<reference evidence="11 12" key="1">
    <citation type="submission" date="2014-11" db="EMBL/GenBank/DDBJ databases">
        <title>Genetic blueprint of the zoonotic pathogen Toxocara canis.</title>
        <authorList>
            <person name="Zhu X.-Q."/>
            <person name="Korhonen P.K."/>
            <person name="Cai H."/>
            <person name="Young N.D."/>
            <person name="Nejsum P."/>
            <person name="von Samson-Himmelstjerna G."/>
            <person name="Boag P.R."/>
            <person name="Tan P."/>
            <person name="Li Q."/>
            <person name="Min J."/>
            <person name="Yang Y."/>
            <person name="Wang X."/>
            <person name="Fang X."/>
            <person name="Hall R.S."/>
            <person name="Hofmann A."/>
            <person name="Sternberg P.W."/>
            <person name="Jex A.R."/>
            <person name="Gasser R.B."/>
        </authorList>
    </citation>
    <scope>NUCLEOTIDE SEQUENCE [LARGE SCALE GENOMIC DNA]</scope>
    <source>
        <strain evidence="11">PN_DK_2014</strain>
    </source>
</reference>
<evidence type="ECO:0000256" key="3">
    <source>
        <dbReference type="ARBA" id="ARBA00022737"/>
    </source>
</evidence>
<dbReference type="Gene3D" id="3.30.70.330">
    <property type="match status" value="2"/>
</dbReference>
<dbReference type="AlphaFoldDB" id="A0A0B2W0H4"/>
<proteinExistence type="predicted"/>
<dbReference type="CDD" id="cd19609">
    <property type="entry name" value="NTD_TDP-43"/>
    <property type="match status" value="1"/>
</dbReference>
<feature type="region of interest" description="Disordered" evidence="9">
    <location>
        <begin position="413"/>
        <end position="452"/>
    </location>
</feature>
<dbReference type="PROSITE" id="PS50102">
    <property type="entry name" value="RRM"/>
    <property type="match status" value="2"/>
</dbReference>
<keyword evidence="4" id="KW-0805">Transcription regulation</keyword>
<dbReference type="GO" id="GO:0008380">
    <property type="term" value="P:RNA splicing"/>
    <property type="evidence" value="ECO:0007669"/>
    <property type="project" value="UniProtKB-KW"/>
</dbReference>
<dbReference type="STRING" id="6265.A0A0B2W0H4"/>
<dbReference type="InterPro" id="IPR000504">
    <property type="entry name" value="RRM_dom"/>
</dbReference>
<dbReference type="SMART" id="SM00360">
    <property type="entry name" value="RRM"/>
    <property type="match status" value="2"/>
</dbReference>
<dbReference type="InterPro" id="IPR035979">
    <property type="entry name" value="RBD_domain_sf"/>
</dbReference>
<dbReference type="GO" id="GO:0010468">
    <property type="term" value="P:regulation of gene expression"/>
    <property type="evidence" value="ECO:0007669"/>
    <property type="project" value="TreeGrafter"/>
</dbReference>
<evidence type="ECO:0000256" key="1">
    <source>
        <dbReference type="ARBA" id="ARBA00004123"/>
    </source>
</evidence>
<keyword evidence="8" id="KW-0694">RNA-binding</keyword>
<keyword evidence="6" id="KW-0508">mRNA splicing</keyword>
<keyword evidence="2" id="KW-0507">mRNA processing</keyword>
<feature type="compositionally biased region" description="Low complexity" evidence="9">
    <location>
        <begin position="425"/>
        <end position="436"/>
    </location>
</feature>
<feature type="domain" description="RRM" evidence="10">
    <location>
        <begin position="245"/>
        <end position="324"/>
    </location>
</feature>
<evidence type="ECO:0000259" key="10">
    <source>
        <dbReference type="PROSITE" id="PS50102"/>
    </source>
</evidence>
<evidence type="ECO:0000256" key="2">
    <source>
        <dbReference type="ARBA" id="ARBA00022664"/>
    </source>
</evidence>
<evidence type="ECO:0000256" key="6">
    <source>
        <dbReference type="ARBA" id="ARBA00023187"/>
    </source>
</evidence>
<keyword evidence="7" id="KW-0539">Nucleus</keyword>
<dbReference type="GO" id="GO:0003677">
    <property type="term" value="F:DNA binding"/>
    <property type="evidence" value="ECO:0007669"/>
    <property type="project" value="UniProtKB-KW"/>
</dbReference>
<dbReference type="InterPro" id="IPR012677">
    <property type="entry name" value="Nucleotide-bd_a/b_plait_sf"/>
</dbReference>
<dbReference type="Proteomes" id="UP000031036">
    <property type="component" value="Unassembled WGS sequence"/>
</dbReference>
<dbReference type="OMA" id="WGLINNI"/>
<comment type="caution">
    <text evidence="11">The sequence shown here is derived from an EMBL/GenBank/DDBJ whole genome shotgun (WGS) entry which is preliminary data.</text>
</comment>
<comment type="subcellular location">
    <subcellularLocation>
        <location evidence="1">Nucleus</location>
    </subcellularLocation>
</comment>
<dbReference type="GO" id="GO:0006397">
    <property type="term" value="P:mRNA processing"/>
    <property type="evidence" value="ECO:0007669"/>
    <property type="project" value="UniProtKB-KW"/>
</dbReference>
<name>A0A0B2W0H4_TOXCA</name>
<sequence>MSSEATPTNGNEQHSTAVVEEAPAAKPVVEFDGYVAVAGSEAEGANVLEVPVEEDGTLRLATLEHSFPNAIGLKFKNEATGIYRTLAVNDEARTILEPKGGWGLRRYIAIFRPDTQPLKGLKRPASPEGGFSEKRKALDEHQAAHQRQLTAPVDLVVLNIDFATTKESLVKYFEKFGKVEFAEIKTDRMTGKSKGYGFVKMSTLEEQQKVLESGHLIDGRVIEVRIPMRTADPEAKKTRADMLSTKIHVGRVPDEFTLQDLYKYFSEKAQEMSPHARVDRVIIPTPRRGFAFVTFNDANVTRRFIEMQDVVIGGVSMAVSYPTPRKDADEMEFNDPYSVGYTPGMPAGPYHSFPTDNFSGANMTPIGGGGGGGAPRAYGYFQQAAMNTMSPYAGARMPGAYGVRGGRAAAGGVYSPGGRPGSGFGARSSAASRQQQTSYGQPPKGLGGFGYQ</sequence>
<dbReference type="Pfam" id="PF18694">
    <property type="entry name" value="TDP-43_N"/>
    <property type="match status" value="1"/>
</dbReference>
<dbReference type="EMBL" id="JPKZ01000531">
    <property type="protein sequence ID" value="KHN86690.1"/>
    <property type="molecule type" value="Genomic_DNA"/>
</dbReference>
<keyword evidence="12" id="KW-1185">Reference proteome</keyword>
<dbReference type="PANTHER" id="PTHR48033:SF9">
    <property type="entry name" value="TAR DNA-BINDING PROTEIN 43"/>
    <property type="match status" value="1"/>
</dbReference>
<evidence type="ECO:0000256" key="4">
    <source>
        <dbReference type="ARBA" id="ARBA00023015"/>
    </source>
</evidence>
<dbReference type="OrthoDB" id="2020831at2759"/>
<organism evidence="11 12">
    <name type="scientific">Toxocara canis</name>
    <name type="common">Canine roundworm</name>
    <dbReference type="NCBI Taxonomy" id="6265"/>
    <lineage>
        <taxon>Eukaryota</taxon>
        <taxon>Metazoa</taxon>
        <taxon>Ecdysozoa</taxon>
        <taxon>Nematoda</taxon>
        <taxon>Chromadorea</taxon>
        <taxon>Rhabditida</taxon>
        <taxon>Spirurina</taxon>
        <taxon>Ascaridomorpha</taxon>
        <taxon>Ascaridoidea</taxon>
        <taxon>Toxocaridae</taxon>
        <taxon>Toxocara</taxon>
    </lineage>
</organism>
<dbReference type="InterPro" id="IPR041105">
    <property type="entry name" value="TDP-43_N"/>
</dbReference>
<evidence type="ECO:0000256" key="9">
    <source>
        <dbReference type="SAM" id="MobiDB-lite"/>
    </source>
</evidence>
<evidence type="ECO:0000313" key="11">
    <source>
        <dbReference type="EMBL" id="KHN86690.1"/>
    </source>
</evidence>
<evidence type="ECO:0000256" key="7">
    <source>
        <dbReference type="ARBA" id="ARBA00023242"/>
    </source>
</evidence>
<dbReference type="PANTHER" id="PTHR48033">
    <property type="entry name" value="RNA-BINDING (RRM/RBD/RNP MOTIFS) FAMILY PROTEIN"/>
    <property type="match status" value="1"/>
</dbReference>
<keyword evidence="5" id="KW-0804">Transcription</keyword>